<name>A0A4Y8WNR9_9PORP</name>
<dbReference type="AlphaFoldDB" id="A0A4Y8WNR9"/>
<accession>A0A4Y8WNR9</accession>
<evidence type="ECO:0000256" key="2">
    <source>
        <dbReference type="ARBA" id="ARBA00022723"/>
    </source>
</evidence>
<comment type="cofactor">
    <cofactor evidence="1">
        <name>Zn(2+)</name>
        <dbReference type="ChEBI" id="CHEBI:29105"/>
    </cofactor>
</comment>
<dbReference type="GO" id="GO:0046872">
    <property type="term" value="F:metal ion binding"/>
    <property type="evidence" value="ECO:0007669"/>
    <property type="project" value="UniProtKB-KW"/>
</dbReference>
<reference evidence="5 6" key="1">
    <citation type="submission" date="2019-03" db="EMBL/GenBank/DDBJ databases">
        <title>Porphyromonas levii Isolated from the Uterus of Dairy Cows.</title>
        <authorList>
            <person name="Francis A.M."/>
        </authorList>
    </citation>
    <scope>NUCLEOTIDE SEQUENCE [LARGE SCALE GENOMIC DNA]</scope>
    <source>
        <strain evidence="5 6">AF5678</strain>
    </source>
</reference>
<protein>
    <recommendedName>
        <fullName evidence="4">Threonyl/alanyl tRNA synthetase SAD domain-containing protein</fullName>
    </recommendedName>
</protein>
<dbReference type="PANTHER" id="PTHR43462">
    <property type="entry name" value="ALANYL-TRNA EDITING PROTEIN"/>
    <property type="match status" value="1"/>
</dbReference>
<dbReference type="InterPro" id="IPR051335">
    <property type="entry name" value="Alanyl-tRNA_Editing_Enzymes"/>
</dbReference>
<dbReference type="Gene3D" id="3.30.980.10">
    <property type="entry name" value="Threonyl-trna Synthetase, Chain A, domain 2"/>
    <property type="match status" value="1"/>
</dbReference>
<feature type="domain" description="Threonyl/alanyl tRNA synthetase SAD" evidence="4">
    <location>
        <begin position="107"/>
        <end position="138"/>
    </location>
</feature>
<dbReference type="InterPro" id="IPR018163">
    <property type="entry name" value="Thr/Ala-tRNA-synth_IIc_edit"/>
</dbReference>
<comment type="caution">
    <text evidence="5">The sequence shown here is derived from an EMBL/GenBank/DDBJ whole genome shotgun (WGS) entry which is preliminary data.</text>
</comment>
<evidence type="ECO:0000313" key="6">
    <source>
        <dbReference type="Proteomes" id="UP000297225"/>
    </source>
</evidence>
<evidence type="ECO:0000256" key="1">
    <source>
        <dbReference type="ARBA" id="ARBA00001947"/>
    </source>
</evidence>
<evidence type="ECO:0000313" key="5">
    <source>
        <dbReference type="EMBL" id="TFH94573.1"/>
    </source>
</evidence>
<proteinExistence type="predicted"/>
<organism evidence="5 6">
    <name type="scientific">Porphyromonas levii</name>
    <dbReference type="NCBI Taxonomy" id="28114"/>
    <lineage>
        <taxon>Bacteria</taxon>
        <taxon>Pseudomonadati</taxon>
        <taxon>Bacteroidota</taxon>
        <taxon>Bacteroidia</taxon>
        <taxon>Bacteroidales</taxon>
        <taxon>Porphyromonadaceae</taxon>
        <taxon>Porphyromonas</taxon>
    </lineage>
</organism>
<dbReference type="GO" id="GO:0005524">
    <property type="term" value="F:ATP binding"/>
    <property type="evidence" value="ECO:0007669"/>
    <property type="project" value="InterPro"/>
</dbReference>
<evidence type="ECO:0000256" key="3">
    <source>
        <dbReference type="ARBA" id="ARBA00022833"/>
    </source>
</evidence>
<dbReference type="OrthoDB" id="9812949at2"/>
<sequence length="163" mass="18741">MDAPVFNSRNKKEYPPMHTAEHIINQAMCRLFDTGRSTGAHIEWKKSRLDFHAPNTMGDSEAKQLEDEVNRVIALDLPIKYVVTTRSEASQYGVDLSRIPEDSSEAVQIVQVGDYDSCLCIGSHVEHSGQIGHVEIYSHDYYPEEKRWRIRYRLSGEDPKFQE</sequence>
<evidence type="ECO:0000259" key="4">
    <source>
        <dbReference type="Pfam" id="PF07973"/>
    </source>
</evidence>
<dbReference type="GO" id="GO:0004812">
    <property type="term" value="F:aminoacyl-tRNA ligase activity"/>
    <property type="evidence" value="ECO:0007669"/>
    <property type="project" value="InterPro"/>
</dbReference>
<dbReference type="Pfam" id="PF07973">
    <property type="entry name" value="tRNA_SAD"/>
    <property type="match status" value="1"/>
</dbReference>
<dbReference type="GO" id="GO:0043039">
    <property type="term" value="P:tRNA aminoacylation"/>
    <property type="evidence" value="ECO:0007669"/>
    <property type="project" value="InterPro"/>
</dbReference>
<keyword evidence="3" id="KW-0862">Zinc</keyword>
<dbReference type="STRING" id="1122973.GCA_000379925_00730"/>
<dbReference type="SUPFAM" id="SSF55186">
    <property type="entry name" value="ThrRS/AlaRS common domain"/>
    <property type="match status" value="1"/>
</dbReference>
<dbReference type="RefSeq" id="WP_018357986.1">
    <property type="nucleotide sequence ID" value="NZ_CP197400.1"/>
</dbReference>
<dbReference type="Proteomes" id="UP000297225">
    <property type="component" value="Unassembled WGS sequence"/>
</dbReference>
<dbReference type="EMBL" id="SPNC01000106">
    <property type="protein sequence ID" value="TFH94573.1"/>
    <property type="molecule type" value="Genomic_DNA"/>
</dbReference>
<gene>
    <name evidence="5" type="ORF">E4P47_06895</name>
</gene>
<dbReference type="InterPro" id="IPR012947">
    <property type="entry name" value="tRNA_SAD"/>
</dbReference>
<dbReference type="PANTHER" id="PTHR43462:SF1">
    <property type="entry name" value="ALANYL-TRNA EDITING PROTEIN AARSD1"/>
    <property type="match status" value="1"/>
</dbReference>
<dbReference type="GeneID" id="66796732"/>
<keyword evidence="6" id="KW-1185">Reference proteome</keyword>
<dbReference type="GO" id="GO:0002161">
    <property type="term" value="F:aminoacyl-tRNA deacylase activity"/>
    <property type="evidence" value="ECO:0007669"/>
    <property type="project" value="UniProtKB-ARBA"/>
</dbReference>
<keyword evidence="2" id="KW-0479">Metal-binding</keyword>